<dbReference type="GO" id="GO:0005802">
    <property type="term" value="C:trans-Golgi network"/>
    <property type="evidence" value="ECO:0007669"/>
    <property type="project" value="InterPro"/>
</dbReference>
<dbReference type="Proteomes" id="UP001367676">
    <property type="component" value="Unassembled WGS sequence"/>
</dbReference>
<evidence type="ECO:0000256" key="3">
    <source>
        <dbReference type="SAM" id="MobiDB-lite"/>
    </source>
</evidence>
<feature type="compositionally biased region" description="Basic and acidic residues" evidence="3">
    <location>
        <begin position="324"/>
        <end position="333"/>
    </location>
</feature>
<accession>A0AAN9U2F0</accession>
<dbReference type="GO" id="GO:0055037">
    <property type="term" value="C:recycling endosome"/>
    <property type="evidence" value="ECO:0007669"/>
    <property type="project" value="TreeGrafter"/>
</dbReference>
<dbReference type="InterPro" id="IPR040362">
    <property type="entry name" value="RELCH"/>
</dbReference>
<feature type="compositionally biased region" description="Polar residues" evidence="3">
    <location>
        <begin position="311"/>
        <end position="323"/>
    </location>
</feature>
<dbReference type="PANTHER" id="PTHR32059:SF0">
    <property type="entry name" value="RAB11-BINDING PROTEIN RELCH"/>
    <property type="match status" value="1"/>
</dbReference>
<keyword evidence="2" id="KW-0175">Coiled coil</keyword>
<gene>
    <name evidence="4" type="ORF">V9T40_003247</name>
</gene>
<dbReference type="InterPro" id="IPR016024">
    <property type="entry name" value="ARM-type_fold"/>
</dbReference>
<evidence type="ECO:0000256" key="2">
    <source>
        <dbReference type="SAM" id="Coils"/>
    </source>
</evidence>
<name>A0AAN9U2F0_9HEMI</name>
<feature type="repeat" description="HEAT" evidence="1">
    <location>
        <begin position="907"/>
        <end position="945"/>
    </location>
</feature>
<comment type="caution">
    <text evidence="4">The sequence shown here is derived from an EMBL/GenBank/DDBJ whole genome shotgun (WGS) entry which is preliminary data.</text>
</comment>
<evidence type="ECO:0000256" key="1">
    <source>
        <dbReference type="PROSITE-ProRule" id="PRU00103"/>
    </source>
</evidence>
<dbReference type="Gene3D" id="1.25.10.10">
    <property type="entry name" value="Leucine-rich Repeat Variant"/>
    <property type="match status" value="2"/>
</dbReference>
<sequence length="1112" mass="124923">MPKPNNTEAEQEKLLPEKSGDADITYSDIAAKLLTDRLLLTALELHCELTESGKEIPKLKEFFSNPGNFEQNSKNELSSVALTRWSSQATLDSLDMTRFSEDGEKIFDDKVAVLEFELRKAKETINALRTNLTVATECETLTKSDNTHSKSASAELIKPHEQRALNFLINEYLLLHGYKLTSITFADENENQDFEVWDDVGLNIPKPPELLHLFRESMRNNHFLNTEYQSVSTQTEGDIEEVELLISQLDKLKMKISDLEAENKELSANIDRCKNDGLVTITSHFAAPTSETGSIPEHFIMVDSCQVSNSDNTETIDDTSFSKLSERLNRDGEVNEDIESDDSTSQSNEWLKLSECGSEPKSDVKNDILSLLNNKCGRNLPAAFQKEILSRCYIDAGQIPGSILMEQCETDDSLYRVIHIVAGSLPRIIPNISPNHREDAILLLTYGIRYHPSAEVREKLIQLLFNLKKKPKDDERKAILSSIVWLACNSSVSLMEEELLPLCWEEVNHKYVERRLLISELCCTLIPFLPVSLRNSLLLSILQQILLEDKEDRTKISAINSIAFLVTFIDEDDKYPQCEELLFTGLQDSNSNVVEATIMTLLPALTKWAFDLDKLQSHLITRLLRLLETQIQATANQVKGDTGSPFKQTLLWETRCSWTIGAIRSILPFIVMHVANAPIVLQAIHPNLPTALPRSGFSDVCRGLCNPVTFYEGKYSLGEIIRAFDVTVTEKTWAQLEWFTMTMIPKLLDAVDRVDVSQESLLSSFVSLFHCICSGFGKAAIIAKVKPSFLEKLKAIESKLANVSEEWPSLCVLPVYLLAILVPFQEVEEIQTTLRKFLFMLPICGYPIGILEYCVKELNHVAFIQETLLTTLWEGVVHPREAVRVTVVKLFSVLIPSSTDFVVINRIIPAILTLSNDQDTNVKSSTVQVFGKLIAKTSVKEVLDKCCFQLQTLLSEQNVSDNHILTVQLITTLGVISSHVDSTFRDDVIVTQLAAYASFTMQMTNLSRKQELSRVLLDAYNLVIYCSFGKNVIVNSLIPGLKCLEAACADSAAQRETVSSMIREIEARIHGSDNPANPTISSVTANMGQEVKQRMSKIFQTPIGKQTKFWKK</sequence>
<evidence type="ECO:0000313" key="5">
    <source>
        <dbReference type="Proteomes" id="UP001367676"/>
    </source>
</evidence>
<dbReference type="SUPFAM" id="SSF48371">
    <property type="entry name" value="ARM repeat"/>
    <property type="match status" value="1"/>
</dbReference>
<keyword evidence="5" id="KW-1185">Reference proteome</keyword>
<dbReference type="AlphaFoldDB" id="A0AAN9U2F0"/>
<evidence type="ECO:0000313" key="4">
    <source>
        <dbReference type="EMBL" id="KAK7603248.1"/>
    </source>
</evidence>
<dbReference type="PROSITE" id="PS50896">
    <property type="entry name" value="LISH"/>
    <property type="match status" value="1"/>
</dbReference>
<feature type="coiled-coil region" evidence="2">
    <location>
        <begin position="242"/>
        <end position="276"/>
    </location>
</feature>
<evidence type="ECO:0008006" key="6">
    <source>
        <dbReference type="Google" id="ProtNLM"/>
    </source>
</evidence>
<dbReference type="InterPro" id="IPR011989">
    <property type="entry name" value="ARM-like"/>
</dbReference>
<dbReference type="InterPro" id="IPR006594">
    <property type="entry name" value="LisH"/>
</dbReference>
<protein>
    <recommendedName>
        <fullName evidence="6">LisH domain-containing protein</fullName>
    </recommendedName>
</protein>
<dbReference type="EMBL" id="JBBCAQ010000006">
    <property type="protein sequence ID" value="KAK7603248.1"/>
    <property type="molecule type" value="Genomic_DNA"/>
</dbReference>
<dbReference type="PANTHER" id="PTHR32059">
    <property type="entry name" value="RAB11-BINDING PROTEIN RELCH"/>
    <property type="match status" value="1"/>
</dbReference>
<dbReference type="InterPro" id="IPR021133">
    <property type="entry name" value="HEAT_type_2"/>
</dbReference>
<dbReference type="PROSITE" id="PS50077">
    <property type="entry name" value="HEAT_REPEAT"/>
    <property type="match status" value="1"/>
</dbReference>
<reference evidence="4 5" key="1">
    <citation type="submission" date="2024-03" db="EMBL/GenBank/DDBJ databases">
        <title>Adaptation during the transition from Ophiocordyceps entomopathogen to insect associate is accompanied by gene loss and intensified selection.</title>
        <authorList>
            <person name="Ward C.M."/>
            <person name="Onetto C.A."/>
            <person name="Borneman A.R."/>
        </authorList>
    </citation>
    <scope>NUCLEOTIDE SEQUENCE [LARGE SCALE GENOMIC DNA]</scope>
    <source>
        <strain evidence="4">AWRI1</strain>
        <tissue evidence="4">Single Adult Female</tissue>
    </source>
</reference>
<dbReference type="GO" id="GO:0032367">
    <property type="term" value="P:intracellular cholesterol transport"/>
    <property type="evidence" value="ECO:0007669"/>
    <property type="project" value="InterPro"/>
</dbReference>
<proteinExistence type="predicted"/>
<feature type="region of interest" description="Disordered" evidence="3">
    <location>
        <begin position="311"/>
        <end position="346"/>
    </location>
</feature>
<organism evidence="4 5">
    <name type="scientific">Parthenolecanium corni</name>
    <dbReference type="NCBI Taxonomy" id="536013"/>
    <lineage>
        <taxon>Eukaryota</taxon>
        <taxon>Metazoa</taxon>
        <taxon>Ecdysozoa</taxon>
        <taxon>Arthropoda</taxon>
        <taxon>Hexapoda</taxon>
        <taxon>Insecta</taxon>
        <taxon>Pterygota</taxon>
        <taxon>Neoptera</taxon>
        <taxon>Paraneoptera</taxon>
        <taxon>Hemiptera</taxon>
        <taxon>Sternorrhyncha</taxon>
        <taxon>Coccoidea</taxon>
        <taxon>Coccidae</taxon>
        <taxon>Parthenolecanium</taxon>
    </lineage>
</organism>